<reference evidence="8 9" key="1">
    <citation type="submission" date="2015-07" db="EMBL/GenBank/DDBJ databases">
        <title>The draft genome sequence of Leadbetterella sp. JN14-9.</title>
        <authorList>
            <person name="Liu Y."/>
            <person name="Du J."/>
            <person name="Shao Z."/>
        </authorList>
    </citation>
    <scope>NUCLEOTIDE SEQUENCE [LARGE SCALE GENOMIC DNA]</scope>
    <source>
        <strain evidence="8 9">JN14-9</strain>
    </source>
</reference>
<dbReference type="Pfam" id="PF08281">
    <property type="entry name" value="Sigma70_r4_2"/>
    <property type="match status" value="1"/>
</dbReference>
<dbReference type="OrthoDB" id="941544at2"/>
<evidence type="ECO:0000256" key="4">
    <source>
        <dbReference type="ARBA" id="ARBA00023125"/>
    </source>
</evidence>
<dbReference type="CDD" id="cd06171">
    <property type="entry name" value="Sigma70_r4"/>
    <property type="match status" value="1"/>
</dbReference>
<evidence type="ECO:0008006" key="10">
    <source>
        <dbReference type="Google" id="ProtNLM"/>
    </source>
</evidence>
<dbReference type="GO" id="GO:0003677">
    <property type="term" value="F:DNA binding"/>
    <property type="evidence" value="ECO:0007669"/>
    <property type="project" value="UniProtKB-KW"/>
</dbReference>
<dbReference type="GO" id="GO:0016987">
    <property type="term" value="F:sigma factor activity"/>
    <property type="evidence" value="ECO:0007669"/>
    <property type="project" value="UniProtKB-KW"/>
</dbReference>
<organism evidence="8 9">
    <name type="scientific">Jiulongibacter sediminis</name>
    <dbReference type="NCBI Taxonomy" id="1605367"/>
    <lineage>
        <taxon>Bacteria</taxon>
        <taxon>Pseudomonadati</taxon>
        <taxon>Bacteroidota</taxon>
        <taxon>Cytophagia</taxon>
        <taxon>Cytophagales</taxon>
        <taxon>Leadbetterellaceae</taxon>
        <taxon>Jiulongibacter</taxon>
    </lineage>
</organism>
<evidence type="ECO:0000313" key="9">
    <source>
        <dbReference type="Proteomes" id="UP000050454"/>
    </source>
</evidence>
<dbReference type="SUPFAM" id="SSF88946">
    <property type="entry name" value="Sigma2 domain of RNA polymerase sigma factors"/>
    <property type="match status" value="1"/>
</dbReference>
<keyword evidence="9" id="KW-1185">Reference proteome</keyword>
<dbReference type="InterPro" id="IPR007627">
    <property type="entry name" value="RNA_pol_sigma70_r2"/>
</dbReference>
<keyword evidence="2" id="KW-0805">Transcription regulation</keyword>
<dbReference type="InterPro" id="IPR013249">
    <property type="entry name" value="RNA_pol_sigma70_r4_t2"/>
</dbReference>
<dbReference type="Proteomes" id="UP000050454">
    <property type="component" value="Unassembled WGS sequence"/>
</dbReference>
<keyword evidence="3" id="KW-0731">Sigma factor</keyword>
<proteinExistence type="inferred from homology"/>
<dbReference type="GO" id="GO:0006352">
    <property type="term" value="P:DNA-templated transcription initiation"/>
    <property type="evidence" value="ECO:0007669"/>
    <property type="project" value="InterPro"/>
</dbReference>
<comment type="caution">
    <text evidence="8">The sequence shown here is derived from an EMBL/GenBank/DDBJ whole genome shotgun (WGS) entry which is preliminary data.</text>
</comment>
<dbReference type="SUPFAM" id="SSF88659">
    <property type="entry name" value="Sigma3 and sigma4 domains of RNA polymerase sigma factors"/>
    <property type="match status" value="1"/>
</dbReference>
<dbReference type="InterPro" id="IPR036388">
    <property type="entry name" value="WH-like_DNA-bd_sf"/>
</dbReference>
<evidence type="ECO:0000256" key="2">
    <source>
        <dbReference type="ARBA" id="ARBA00023015"/>
    </source>
</evidence>
<feature type="domain" description="RNA polymerase sigma factor 70 region 4 type 2" evidence="7">
    <location>
        <begin position="122"/>
        <end position="172"/>
    </location>
</feature>
<comment type="similarity">
    <text evidence="1">Belongs to the sigma-70 factor family. ECF subfamily.</text>
</comment>
<gene>
    <name evidence="8" type="ORF">AFM12_13575</name>
</gene>
<accession>A0A0P7BQY8</accession>
<keyword evidence="5" id="KW-0804">Transcription</keyword>
<dbReference type="PANTHER" id="PTHR43133:SF8">
    <property type="entry name" value="RNA POLYMERASE SIGMA FACTOR HI_1459-RELATED"/>
    <property type="match status" value="1"/>
</dbReference>
<dbReference type="EMBL" id="LGTQ01000010">
    <property type="protein sequence ID" value="KPM47530.1"/>
    <property type="molecule type" value="Genomic_DNA"/>
</dbReference>
<dbReference type="Gene3D" id="1.10.1740.10">
    <property type="match status" value="1"/>
</dbReference>
<sequence length="188" mass="21743">MDGQKTLPDFLTTVEECLAGDRAAQKKLYEDHFGFAMSVCFRYCKTKDEALEVVNDGFLKVFQNLSKFKPTHSFKNWFKRILINASIDFYRSQQKHYYQQDIDTAYSLASAEQNAEGNLGHAELMMLVHQLPQTYKTNFSLFAIDGYSHEEISKMLDISVGTSKSNVSRARKVLRQEIEMIQKRMNTL</sequence>
<dbReference type="PANTHER" id="PTHR43133">
    <property type="entry name" value="RNA POLYMERASE ECF-TYPE SIGMA FACTO"/>
    <property type="match status" value="1"/>
</dbReference>
<dbReference type="AlphaFoldDB" id="A0A0P7BQY8"/>
<evidence type="ECO:0000256" key="3">
    <source>
        <dbReference type="ARBA" id="ARBA00023082"/>
    </source>
</evidence>
<evidence type="ECO:0000259" key="7">
    <source>
        <dbReference type="Pfam" id="PF08281"/>
    </source>
</evidence>
<dbReference type="InterPro" id="IPR039425">
    <property type="entry name" value="RNA_pol_sigma-70-like"/>
</dbReference>
<dbReference type="InterPro" id="IPR013324">
    <property type="entry name" value="RNA_pol_sigma_r3/r4-like"/>
</dbReference>
<evidence type="ECO:0000259" key="6">
    <source>
        <dbReference type="Pfam" id="PF04542"/>
    </source>
</evidence>
<feature type="domain" description="RNA polymerase sigma-70 region 2" evidence="6">
    <location>
        <begin position="28"/>
        <end position="95"/>
    </location>
</feature>
<dbReference type="Gene3D" id="1.10.10.10">
    <property type="entry name" value="Winged helix-like DNA-binding domain superfamily/Winged helix DNA-binding domain"/>
    <property type="match status" value="1"/>
</dbReference>
<dbReference type="InterPro" id="IPR013325">
    <property type="entry name" value="RNA_pol_sigma_r2"/>
</dbReference>
<name>A0A0P7BQY8_9BACT</name>
<evidence type="ECO:0000256" key="1">
    <source>
        <dbReference type="ARBA" id="ARBA00010641"/>
    </source>
</evidence>
<dbReference type="NCBIfam" id="TIGR02937">
    <property type="entry name" value="sigma70-ECF"/>
    <property type="match status" value="1"/>
</dbReference>
<dbReference type="RefSeq" id="WP_055149139.1">
    <property type="nucleotide sequence ID" value="NZ_JXSZ01000010.1"/>
</dbReference>
<protein>
    <recommendedName>
        <fullName evidence="10">RNA polymerase sigma-70 factor</fullName>
    </recommendedName>
</protein>
<evidence type="ECO:0000313" key="8">
    <source>
        <dbReference type="EMBL" id="KPM47530.1"/>
    </source>
</evidence>
<dbReference type="InterPro" id="IPR014284">
    <property type="entry name" value="RNA_pol_sigma-70_dom"/>
</dbReference>
<dbReference type="Pfam" id="PF04542">
    <property type="entry name" value="Sigma70_r2"/>
    <property type="match status" value="1"/>
</dbReference>
<keyword evidence="4" id="KW-0238">DNA-binding</keyword>
<dbReference type="STRING" id="1605367.AFM12_13575"/>
<evidence type="ECO:0000256" key="5">
    <source>
        <dbReference type="ARBA" id="ARBA00023163"/>
    </source>
</evidence>